<dbReference type="SUPFAM" id="SSF46458">
    <property type="entry name" value="Globin-like"/>
    <property type="match status" value="1"/>
</dbReference>
<feature type="region of interest" description="Disordered" evidence="1">
    <location>
        <begin position="142"/>
        <end position="163"/>
    </location>
</feature>
<organism evidence="2 3">
    <name type="scientific">Altererythrobacter xiamenensis</name>
    <dbReference type="NCBI Taxonomy" id="1316679"/>
    <lineage>
        <taxon>Bacteria</taxon>
        <taxon>Pseudomonadati</taxon>
        <taxon>Pseudomonadota</taxon>
        <taxon>Alphaproteobacteria</taxon>
        <taxon>Sphingomonadales</taxon>
        <taxon>Erythrobacteraceae</taxon>
        <taxon>Altererythrobacter</taxon>
    </lineage>
</organism>
<dbReference type="InterPro" id="IPR009050">
    <property type="entry name" value="Globin-like_sf"/>
</dbReference>
<proteinExistence type="predicted"/>
<protein>
    <recommendedName>
        <fullName evidence="4">Globin</fullName>
    </recommendedName>
</protein>
<dbReference type="Proteomes" id="UP000194420">
    <property type="component" value="Unassembled WGS sequence"/>
</dbReference>
<dbReference type="Gene3D" id="1.10.490.10">
    <property type="entry name" value="Globins"/>
    <property type="match status" value="1"/>
</dbReference>
<dbReference type="GO" id="GO:0019825">
    <property type="term" value="F:oxygen binding"/>
    <property type="evidence" value="ECO:0007669"/>
    <property type="project" value="InterPro"/>
</dbReference>
<dbReference type="RefSeq" id="WP_086438321.1">
    <property type="nucleotide sequence ID" value="NZ_FXWG01000003.1"/>
</dbReference>
<dbReference type="AlphaFoldDB" id="A0A1Y6FH01"/>
<gene>
    <name evidence="2" type="ORF">SAMN06297468_2444</name>
</gene>
<reference evidence="3" key="1">
    <citation type="submission" date="2017-04" db="EMBL/GenBank/DDBJ databases">
        <authorList>
            <person name="Varghese N."/>
            <person name="Submissions S."/>
        </authorList>
    </citation>
    <scope>NUCLEOTIDE SEQUENCE [LARGE SCALE GENOMIC DNA]</scope>
</reference>
<dbReference type="InterPro" id="IPR012292">
    <property type="entry name" value="Globin/Proto"/>
</dbReference>
<keyword evidence="3" id="KW-1185">Reference proteome</keyword>
<evidence type="ECO:0000313" key="2">
    <source>
        <dbReference type="EMBL" id="SMQ74135.1"/>
    </source>
</evidence>
<name>A0A1Y6FH01_9SPHN</name>
<sequence length="163" mass="18629">MAERSTLAERSFERLAEQRGDITQDVLERYYRRYPDGRASFEHHGLGNRAELEGRMVSTTAFLLMQWAQDPGGTRIEQGTTIVHHQDTLEIGPRLYLGLIDAVLEVLFETIPDESAEERAFWLSLRGEIADFLESVRPEFWRKDKDGPLPSPPFAEGITDPPQ</sequence>
<evidence type="ECO:0008006" key="4">
    <source>
        <dbReference type="Google" id="ProtNLM"/>
    </source>
</evidence>
<accession>A0A1Y6FH01</accession>
<evidence type="ECO:0000313" key="3">
    <source>
        <dbReference type="Proteomes" id="UP000194420"/>
    </source>
</evidence>
<dbReference type="OrthoDB" id="7508949at2"/>
<evidence type="ECO:0000256" key="1">
    <source>
        <dbReference type="SAM" id="MobiDB-lite"/>
    </source>
</evidence>
<dbReference type="GO" id="GO:0020037">
    <property type="term" value="F:heme binding"/>
    <property type="evidence" value="ECO:0007669"/>
    <property type="project" value="InterPro"/>
</dbReference>
<dbReference type="EMBL" id="FXWG01000003">
    <property type="protein sequence ID" value="SMQ74135.1"/>
    <property type="molecule type" value="Genomic_DNA"/>
</dbReference>